<accession>A0A251SUY9</accession>
<dbReference type="AlphaFoldDB" id="A0A251SUY9"/>
<reference evidence="1" key="3">
    <citation type="submission" date="2020-06" db="EMBL/GenBank/DDBJ databases">
        <title>Helianthus annuus Genome sequencing and assembly Release 2.</title>
        <authorList>
            <person name="Gouzy J."/>
            <person name="Langlade N."/>
            <person name="Munos S."/>
        </authorList>
    </citation>
    <scope>NUCLEOTIDE SEQUENCE</scope>
    <source>
        <tissue evidence="1">Leaves</tissue>
    </source>
</reference>
<name>A0A251SUY9_HELAN</name>
<gene>
    <name evidence="2" type="ORF">HannXRQ_Chr13g0415711</name>
    <name evidence="1" type="ORF">HanXRQr2_Chr05g0202971</name>
</gene>
<proteinExistence type="predicted"/>
<keyword evidence="3" id="KW-1185">Reference proteome</keyword>
<dbReference type="InParanoid" id="A0A251SUY9"/>
<evidence type="ECO:0000313" key="1">
    <source>
        <dbReference type="EMBL" id="KAF5804930.1"/>
    </source>
</evidence>
<evidence type="ECO:0000313" key="3">
    <source>
        <dbReference type="Proteomes" id="UP000215914"/>
    </source>
</evidence>
<protein>
    <submittedName>
        <fullName evidence="2">Uncharacterized protein</fullName>
    </submittedName>
</protein>
<sequence>MNNLKGLRVDLVWFGSNEKGFGDETSFKEGRLVTPQNSSLNILFGHFIRLA</sequence>
<dbReference type="Proteomes" id="UP000215914">
    <property type="component" value="Chromosome 13"/>
</dbReference>
<reference evidence="1 3" key="1">
    <citation type="journal article" date="2017" name="Nature">
        <title>The sunflower genome provides insights into oil metabolism, flowering and Asterid evolution.</title>
        <authorList>
            <person name="Badouin H."/>
            <person name="Gouzy J."/>
            <person name="Grassa C.J."/>
            <person name="Murat F."/>
            <person name="Staton S.E."/>
            <person name="Cottret L."/>
            <person name="Lelandais-Briere C."/>
            <person name="Owens G.L."/>
            <person name="Carrere S."/>
            <person name="Mayjonade B."/>
            <person name="Legrand L."/>
            <person name="Gill N."/>
            <person name="Kane N.C."/>
            <person name="Bowers J.E."/>
            <person name="Hubner S."/>
            <person name="Bellec A."/>
            <person name="Berard A."/>
            <person name="Berges H."/>
            <person name="Blanchet N."/>
            <person name="Boniface M.C."/>
            <person name="Brunel D."/>
            <person name="Catrice O."/>
            <person name="Chaidir N."/>
            <person name="Claudel C."/>
            <person name="Donnadieu C."/>
            <person name="Faraut T."/>
            <person name="Fievet G."/>
            <person name="Helmstetter N."/>
            <person name="King M."/>
            <person name="Knapp S.J."/>
            <person name="Lai Z."/>
            <person name="Le Paslier M.C."/>
            <person name="Lippi Y."/>
            <person name="Lorenzon L."/>
            <person name="Mandel J.R."/>
            <person name="Marage G."/>
            <person name="Marchand G."/>
            <person name="Marquand E."/>
            <person name="Bret-Mestries E."/>
            <person name="Morien E."/>
            <person name="Nambeesan S."/>
            <person name="Nguyen T."/>
            <person name="Pegot-Espagnet P."/>
            <person name="Pouilly N."/>
            <person name="Raftis F."/>
            <person name="Sallet E."/>
            <person name="Schiex T."/>
            <person name="Thomas J."/>
            <person name="Vandecasteele C."/>
            <person name="Vares D."/>
            <person name="Vear F."/>
            <person name="Vautrin S."/>
            <person name="Crespi M."/>
            <person name="Mangin B."/>
            <person name="Burke J.M."/>
            <person name="Salse J."/>
            <person name="Munos S."/>
            <person name="Vincourt P."/>
            <person name="Rieseberg L.H."/>
            <person name="Langlade N.B."/>
        </authorList>
    </citation>
    <scope>NUCLEOTIDE SEQUENCE [LARGE SCALE GENOMIC DNA]</scope>
    <source>
        <strain evidence="3">cv. SF193</strain>
        <tissue evidence="1">Leaves</tissue>
    </source>
</reference>
<organism evidence="2 3">
    <name type="scientific">Helianthus annuus</name>
    <name type="common">Common sunflower</name>
    <dbReference type="NCBI Taxonomy" id="4232"/>
    <lineage>
        <taxon>Eukaryota</taxon>
        <taxon>Viridiplantae</taxon>
        <taxon>Streptophyta</taxon>
        <taxon>Embryophyta</taxon>
        <taxon>Tracheophyta</taxon>
        <taxon>Spermatophyta</taxon>
        <taxon>Magnoliopsida</taxon>
        <taxon>eudicotyledons</taxon>
        <taxon>Gunneridae</taxon>
        <taxon>Pentapetalae</taxon>
        <taxon>asterids</taxon>
        <taxon>campanulids</taxon>
        <taxon>Asterales</taxon>
        <taxon>Asteraceae</taxon>
        <taxon>Asteroideae</taxon>
        <taxon>Heliantheae alliance</taxon>
        <taxon>Heliantheae</taxon>
        <taxon>Helianthus</taxon>
    </lineage>
</organism>
<evidence type="ECO:0000313" key="2">
    <source>
        <dbReference type="EMBL" id="OTG02675.1"/>
    </source>
</evidence>
<reference evidence="2" key="2">
    <citation type="submission" date="2017-02" db="EMBL/GenBank/DDBJ databases">
        <title>Sunflower complete genome.</title>
        <authorList>
            <person name="Langlade N."/>
            <person name="Munos S."/>
        </authorList>
    </citation>
    <scope>NUCLEOTIDE SEQUENCE [LARGE SCALE GENOMIC DNA]</scope>
    <source>
        <tissue evidence="2">Leaves</tissue>
    </source>
</reference>
<dbReference type="Gramene" id="mRNA:HanXRQr2_Chr05g0202971">
    <property type="protein sequence ID" value="CDS:HanXRQr2_Chr05g0202971.1"/>
    <property type="gene ID" value="HanXRQr2_Chr05g0202971"/>
</dbReference>
<dbReference type="EMBL" id="MNCJ02000320">
    <property type="protein sequence ID" value="KAF5804930.1"/>
    <property type="molecule type" value="Genomic_DNA"/>
</dbReference>
<dbReference type="EMBL" id="CM007902">
    <property type="protein sequence ID" value="OTG02675.1"/>
    <property type="molecule type" value="Genomic_DNA"/>
</dbReference>